<evidence type="ECO:0000256" key="1">
    <source>
        <dbReference type="SAM" id="MobiDB-lite"/>
    </source>
</evidence>
<dbReference type="OrthoDB" id="3229304at2759"/>
<evidence type="ECO:0000313" key="3">
    <source>
        <dbReference type="EMBL" id="CEL55617.1"/>
    </source>
</evidence>
<sequence length="210" mass="23175">MSSPTSLAARAVDSQPRSPQVFIPLFIVAGLLVSGISVYVIVKLFARIRKLREEERLENLKQELESGAGHSSVTCCGTAEDSKSSKFIQAAFDSEVEEIVNHHGLSSHGMFEFPPSPSTDISPARRSSSIFFFRSESLPLPNRALLRPSSSRRASIPVLWNNPRSRWADENHAGYQGKPSHRPATSPFQKPKGLSSSELVQARRSITPMF</sequence>
<evidence type="ECO:0000256" key="2">
    <source>
        <dbReference type="SAM" id="Phobius"/>
    </source>
</evidence>
<accession>A0A0B7FHH1</accession>
<keyword evidence="2" id="KW-0812">Transmembrane</keyword>
<protein>
    <submittedName>
        <fullName evidence="3">Uncharacterized protein</fullName>
    </submittedName>
</protein>
<keyword evidence="2" id="KW-0472">Membrane</keyword>
<proteinExistence type="predicted"/>
<reference evidence="3 4" key="1">
    <citation type="submission" date="2014-11" db="EMBL/GenBank/DDBJ databases">
        <authorList>
            <person name="Wibberg Daniel"/>
        </authorList>
    </citation>
    <scope>NUCLEOTIDE SEQUENCE [LARGE SCALE GENOMIC DNA]</scope>
    <source>
        <strain evidence="3">Rhizoctonia solani AG1-IB 7/3/14</strain>
    </source>
</reference>
<keyword evidence="4" id="KW-1185">Reference proteome</keyword>
<keyword evidence="2" id="KW-1133">Transmembrane helix</keyword>
<name>A0A0B7FHH1_THACB</name>
<dbReference type="EMBL" id="LN679101">
    <property type="protein sequence ID" value="CEL55617.1"/>
    <property type="molecule type" value="Genomic_DNA"/>
</dbReference>
<feature type="transmembrane region" description="Helical" evidence="2">
    <location>
        <begin position="20"/>
        <end position="42"/>
    </location>
</feature>
<evidence type="ECO:0000313" key="4">
    <source>
        <dbReference type="Proteomes" id="UP000059188"/>
    </source>
</evidence>
<dbReference type="AlphaFoldDB" id="A0A0B7FHH1"/>
<dbReference type="Proteomes" id="UP000059188">
    <property type="component" value="Unassembled WGS sequence"/>
</dbReference>
<gene>
    <name evidence="3" type="ORF">RSOLAG1IB_01629</name>
</gene>
<organism evidence="3 4">
    <name type="scientific">Thanatephorus cucumeris (strain AG1-IB / isolate 7/3/14)</name>
    <name type="common">Lettuce bottom rot fungus</name>
    <name type="synonym">Rhizoctonia solani</name>
    <dbReference type="NCBI Taxonomy" id="1108050"/>
    <lineage>
        <taxon>Eukaryota</taxon>
        <taxon>Fungi</taxon>
        <taxon>Dikarya</taxon>
        <taxon>Basidiomycota</taxon>
        <taxon>Agaricomycotina</taxon>
        <taxon>Agaricomycetes</taxon>
        <taxon>Cantharellales</taxon>
        <taxon>Ceratobasidiaceae</taxon>
        <taxon>Rhizoctonia</taxon>
        <taxon>Rhizoctonia solani AG-1</taxon>
    </lineage>
</organism>
<feature type="region of interest" description="Disordered" evidence="1">
    <location>
        <begin position="168"/>
        <end position="210"/>
    </location>
</feature>